<dbReference type="EMBL" id="JAJGNA010000006">
    <property type="protein sequence ID" value="MCC4308370.1"/>
    <property type="molecule type" value="Genomic_DNA"/>
</dbReference>
<feature type="active site" evidence="10 11">
    <location>
        <position position="196"/>
    </location>
</feature>
<comment type="catalytic activity">
    <reaction evidence="9 10">
        <text>L-glutamine + H2O = L-glutamate + NH4(+)</text>
        <dbReference type="Rhea" id="RHEA:15889"/>
        <dbReference type="ChEBI" id="CHEBI:15377"/>
        <dbReference type="ChEBI" id="CHEBI:28938"/>
        <dbReference type="ChEBI" id="CHEBI:29985"/>
        <dbReference type="ChEBI" id="CHEBI:58359"/>
        <dbReference type="EC" id="3.5.1.2"/>
    </reaction>
</comment>
<evidence type="ECO:0000256" key="7">
    <source>
        <dbReference type="ARBA" id="ARBA00023239"/>
    </source>
</evidence>
<proteinExistence type="inferred from homology"/>
<keyword evidence="2 10" id="KW-0963">Cytoplasm</keyword>
<evidence type="ECO:0000256" key="6">
    <source>
        <dbReference type="ARBA" id="ARBA00023102"/>
    </source>
</evidence>
<sequence length="214" mass="23457">MTETVAVVDYGMGNLHSAGKALEKMAADGQRIHITGDPDALRAADRVVFPGVGAIRDCIKVITETGLDRAILDAIDAHKPVLGICVGMQAMMDHSEENDGVDCLGVFAGRVRFFGEQYGETGGRLKVPHMGWNQVRQTVDHPLWDGIDDNSRFYFVHSYCAVEVPEEEMAGRCEYGLPFAAAVAKHNVFAVQFHPEKSADAGLRLLGNFLRWQP</sequence>
<dbReference type="GO" id="GO:0000107">
    <property type="term" value="F:imidazoleglycerol-phosphate synthase activity"/>
    <property type="evidence" value="ECO:0007669"/>
    <property type="project" value="UniProtKB-UniRule"/>
</dbReference>
<evidence type="ECO:0000256" key="3">
    <source>
        <dbReference type="ARBA" id="ARBA00022605"/>
    </source>
</evidence>
<dbReference type="RefSeq" id="WP_204427760.1">
    <property type="nucleotide sequence ID" value="NZ_JADDOL010000005.1"/>
</dbReference>
<dbReference type="PANTHER" id="PTHR42701">
    <property type="entry name" value="IMIDAZOLE GLYCEROL PHOSPHATE SYNTHASE SUBUNIT HISH"/>
    <property type="match status" value="1"/>
</dbReference>
<evidence type="ECO:0000259" key="12">
    <source>
        <dbReference type="Pfam" id="PF00117"/>
    </source>
</evidence>
<comment type="caution">
    <text evidence="13">The sequence shown here is derived from an EMBL/GenBank/DDBJ whole genome shotgun (WGS) entry which is preliminary data.</text>
</comment>
<comment type="pathway">
    <text evidence="1 10">Amino-acid biosynthesis; L-histidine biosynthesis; L-histidine from 5-phospho-alpha-D-ribose 1-diphosphate: step 5/9.</text>
</comment>
<comment type="function">
    <text evidence="10">IGPS catalyzes the conversion of PRFAR and glutamine to IGP, AICAR and glutamate. The HisH subunit catalyzes the hydrolysis of glutamine to glutamate and ammonia as part of the synthesis of IGP and AICAR. The resulting ammonia molecule is channeled to the active site of HisF.</text>
</comment>
<dbReference type="GO" id="GO:0016829">
    <property type="term" value="F:lyase activity"/>
    <property type="evidence" value="ECO:0007669"/>
    <property type="project" value="UniProtKB-KW"/>
</dbReference>
<evidence type="ECO:0000256" key="2">
    <source>
        <dbReference type="ARBA" id="ARBA00022490"/>
    </source>
</evidence>
<evidence type="ECO:0000313" key="13">
    <source>
        <dbReference type="EMBL" id="MCC4308370.1"/>
    </source>
</evidence>
<dbReference type="GO" id="GO:0005737">
    <property type="term" value="C:cytoplasm"/>
    <property type="evidence" value="ECO:0007669"/>
    <property type="project" value="UniProtKB-SubCell"/>
</dbReference>
<gene>
    <name evidence="10 13" type="primary">hisH</name>
    <name evidence="13" type="ORF">LL252_07265</name>
</gene>
<evidence type="ECO:0000256" key="11">
    <source>
        <dbReference type="PIRSR" id="PIRSR000495-1"/>
    </source>
</evidence>
<dbReference type="AlphaFoldDB" id="A0A9Q3YP17"/>
<dbReference type="InterPro" id="IPR029062">
    <property type="entry name" value="Class_I_gatase-like"/>
</dbReference>
<evidence type="ECO:0000256" key="5">
    <source>
        <dbReference type="ARBA" id="ARBA00022962"/>
    </source>
</evidence>
<dbReference type="GO" id="GO:0000105">
    <property type="term" value="P:L-histidine biosynthetic process"/>
    <property type="evidence" value="ECO:0007669"/>
    <property type="project" value="UniProtKB-UniRule"/>
</dbReference>
<dbReference type="PIRSF" id="PIRSF000495">
    <property type="entry name" value="Amidotransf_hisH"/>
    <property type="match status" value="1"/>
</dbReference>
<comment type="subunit">
    <text evidence="10">Heterodimer of HisH and HisF.</text>
</comment>
<dbReference type="Pfam" id="PF00117">
    <property type="entry name" value="GATase"/>
    <property type="match status" value="1"/>
</dbReference>
<dbReference type="InterPro" id="IPR010139">
    <property type="entry name" value="Imidazole-glycPsynth_HisH"/>
</dbReference>
<reference evidence="13" key="1">
    <citation type="submission" date="2021-10" db="EMBL/GenBank/DDBJ databases">
        <title>The diversity and Nitrogen Metabolism of Culturable Nitrate-Utilizing Bacteria Within the Oxygen Minimum Zone of the Changjiang (Yangtze River)Estuary.</title>
        <authorList>
            <person name="Zhang D."/>
            <person name="Zheng J."/>
            <person name="Liu S."/>
            <person name="He W."/>
        </authorList>
    </citation>
    <scope>NUCLEOTIDE SEQUENCE</scope>
    <source>
        <strain evidence="13">FXH-223</strain>
    </source>
</reference>
<feature type="active site" evidence="10 11">
    <location>
        <position position="194"/>
    </location>
</feature>
<feature type="active site" description="Nucleophile" evidence="10 11">
    <location>
        <position position="85"/>
    </location>
</feature>
<evidence type="ECO:0000256" key="1">
    <source>
        <dbReference type="ARBA" id="ARBA00005091"/>
    </source>
</evidence>
<dbReference type="NCBIfam" id="TIGR01855">
    <property type="entry name" value="IMP_synth_hisH"/>
    <property type="match status" value="1"/>
</dbReference>
<dbReference type="HAMAP" id="MF_00278">
    <property type="entry name" value="HisH"/>
    <property type="match status" value="1"/>
</dbReference>
<dbReference type="EC" id="3.5.1.2" evidence="10"/>
<dbReference type="Gene3D" id="3.40.50.880">
    <property type="match status" value="1"/>
</dbReference>
<accession>A0A9Q3YP17</accession>
<evidence type="ECO:0000256" key="9">
    <source>
        <dbReference type="ARBA" id="ARBA00049534"/>
    </source>
</evidence>
<dbReference type="SUPFAM" id="SSF52317">
    <property type="entry name" value="Class I glutamine amidotransferase-like"/>
    <property type="match status" value="1"/>
</dbReference>
<keyword evidence="5 10" id="KW-0315">Glutamine amidotransferase</keyword>
<evidence type="ECO:0000256" key="10">
    <source>
        <dbReference type="HAMAP-Rule" id="MF_00278"/>
    </source>
</evidence>
<keyword evidence="4 10" id="KW-0378">Hydrolase</keyword>
<comment type="subcellular location">
    <subcellularLocation>
        <location evidence="10">Cytoplasm</location>
    </subcellularLocation>
</comment>
<dbReference type="EC" id="4.3.2.10" evidence="10"/>
<keyword evidence="3 10" id="KW-0028">Amino-acid biosynthesis</keyword>
<dbReference type="CDD" id="cd01748">
    <property type="entry name" value="GATase1_IGP_Synthase"/>
    <property type="match status" value="1"/>
</dbReference>
<evidence type="ECO:0000256" key="8">
    <source>
        <dbReference type="ARBA" id="ARBA00047838"/>
    </source>
</evidence>
<comment type="catalytic activity">
    <reaction evidence="8 10">
        <text>5-[(5-phospho-1-deoxy-D-ribulos-1-ylimino)methylamino]-1-(5-phospho-beta-D-ribosyl)imidazole-4-carboxamide + L-glutamine = D-erythro-1-(imidazol-4-yl)glycerol 3-phosphate + 5-amino-1-(5-phospho-beta-D-ribosyl)imidazole-4-carboxamide + L-glutamate + H(+)</text>
        <dbReference type="Rhea" id="RHEA:24793"/>
        <dbReference type="ChEBI" id="CHEBI:15378"/>
        <dbReference type="ChEBI" id="CHEBI:29985"/>
        <dbReference type="ChEBI" id="CHEBI:58278"/>
        <dbReference type="ChEBI" id="CHEBI:58359"/>
        <dbReference type="ChEBI" id="CHEBI:58475"/>
        <dbReference type="ChEBI" id="CHEBI:58525"/>
        <dbReference type="EC" id="4.3.2.10"/>
    </reaction>
</comment>
<dbReference type="Proteomes" id="UP001108027">
    <property type="component" value="Unassembled WGS sequence"/>
</dbReference>
<dbReference type="PANTHER" id="PTHR42701:SF2">
    <property type="entry name" value="IMIDAZOLE GLYCEROL PHOSPHATE SYNTHASE SUBUNIT HISH 1"/>
    <property type="match status" value="1"/>
</dbReference>
<evidence type="ECO:0000256" key="4">
    <source>
        <dbReference type="ARBA" id="ARBA00022801"/>
    </source>
</evidence>
<dbReference type="GO" id="GO:0004359">
    <property type="term" value="F:glutaminase activity"/>
    <property type="evidence" value="ECO:0007669"/>
    <property type="project" value="UniProtKB-EC"/>
</dbReference>
<dbReference type="PROSITE" id="PS51273">
    <property type="entry name" value="GATASE_TYPE_1"/>
    <property type="match status" value="1"/>
</dbReference>
<keyword evidence="14" id="KW-1185">Reference proteome</keyword>
<organism evidence="13 14">
    <name type="scientific">Alloalcanivorax marinus</name>
    <dbReference type="NCBI Taxonomy" id="1177169"/>
    <lineage>
        <taxon>Bacteria</taxon>
        <taxon>Pseudomonadati</taxon>
        <taxon>Pseudomonadota</taxon>
        <taxon>Gammaproteobacteria</taxon>
        <taxon>Oceanospirillales</taxon>
        <taxon>Alcanivoracaceae</taxon>
        <taxon>Alloalcanivorax</taxon>
    </lineage>
</organism>
<keyword evidence="6 10" id="KW-0368">Histidine biosynthesis</keyword>
<name>A0A9Q3YP17_9GAMM</name>
<dbReference type="InterPro" id="IPR017926">
    <property type="entry name" value="GATASE"/>
</dbReference>
<protein>
    <recommendedName>
        <fullName evidence="10">Imidazole glycerol phosphate synthase subunit HisH</fullName>
        <ecNumber evidence="10">4.3.2.10</ecNumber>
    </recommendedName>
    <alternativeName>
        <fullName evidence="10">IGP synthase glutaminase subunit</fullName>
        <ecNumber evidence="10">3.5.1.2</ecNumber>
    </alternativeName>
    <alternativeName>
        <fullName evidence="10">IGP synthase subunit HisH</fullName>
    </alternativeName>
    <alternativeName>
        <fullName evidence="10">ImGP synthase subunit HisH</fullName>
        <shortName evidence="10">IGPS subunit HisH</shortName>
    </alternativeName>
</protein>
<keyword evidence="7 10" id="KW-0456">Lyase</keyword>
<feature type="domain" description="Glutamine amidotransferase" evidence="12">
    <location>
        <begin position="7"/>
        <end position="209"/>
    </location>
</feature>
<evidence type="ECO:0000313" key="14">
    <source>
        <dbReference type="Proteomes" id="UP001108027"/>
    </source>
</evidence>